<dbReference type="EMBL" id="CABL01000005">
    <property type="protein sequence ID" value="CBH75101.1"/>
    <property type="molecule type" value="Genomic_DNA"/>
</dbReference>
<accession>E6PF65</accession>
<dbReference type="PANTHER" id="PTHR42989:SF1">
    <property type="entry name" value="FORMATE HYDROGENLYASE SUBUNIT 7-RELATED"/>
    <property type="match status" value="1"/>
</dbReference>
<dbReference type="SUPFAM" id="SSF56770">
    <property type="entry name" value="HydA/Nqo6-like"/>
    <property type="match status" value="1"/>
</dbReference>
<evidence type="ECO:0000256" key="2">
    <source>
        <dbReference type="ARBA" id="ARBA00009173"/>
    </source>
</evidence>
<dbReference type="InterPro" id="IPR052375">
    <property type="entry name" value="Complex_I_20kDa-like"/>
</dbReference>
<protein>
    <submittedName>
        <fullName evidence="8">Putative NADH ubiquinone oxidoreductase domain, 20 kDa subunit</fullName>
        <ecNumber evidence="8">1.6.99.5</ecNumber>
    </submittedName>
</protein>
<proteinExistence type="inferred from homology"/>
<dbReference type="GO" id="GO:0016491">
    <property type="term" value="F:oxidoreductase activity"/>
    <property type="evidence" value="ECO:0007669"/>
    <property type="project" value="UniProtKB-KW"/>
</dbReference>
<dbReference type="GO" id="GO:0046872">
    <property type="term" value="F:metal ion binding"/>
    <property type="evidence" value="ECO:0007669"/>
    <property type="project" value="UniProtKB-KW"/>
</dbReference>
<comment type="caution">
    <text evidence="8">The sequence shown here is derived from an EMBL/GenBank/DDBJ whole genome shotgun (WGS) entry which is preliminary data.</text>
</comment>
<keyword evidence="3" id="KW-0004">4Fe-4S</keyword>
<keyword evidence="5" id="KW-0408">Iron</keyword>
<dbReference type="AlphaFoldDB" id="E6PF65"/>
<keyword evidence="6" id="KW-0411">Iron-sulfur</keyword>
<dbReference type="InterPro" id="IPR006137">
    <property type="entry name" value="NADH_UbQ_OxRdtase-like_20kDa"/>
</dbReference>
<evidence type="ECO:0000313" key="8">
    <source>
        <dbReference type="EMBL" id="CBH75101.1"/>
    </source>
</evidence>
<keyword evidence="4" id="KW-0479">Metal-binding</keyword>
<feature type="domain" description="NADH:ubiquinone oxidoreductase-like 20kDa subunit" evidence="7">
    <location>
        <begin position="20"/>
        <end position="130"/>
    </location>
</feature>
<keyword evidence="8" id="KW-0830">Ubiquinone</keyword>
<gene>
    <name evidence="8" type="ORF">CARN1_0276</name>
</gene>
<comment type="similarity">
    <text evidence="2">Belongs to the complex I 20 kDa subunit family.</text>
</comment>
<comment type="cofactor">
    <cofactor evidence="1">
        <name>[4Fe-4S] cluster</name>
        <dbReference type="ChEBI" id="CHEBI:49883"/>
    </cofactor>
</comment>
<evidence type="ECO:0000256" key="5">
    <source>
        <dbReference type="ARBA" id="ARBA00023004"/>
    </source>
</evidence>
<reference evidence="8" key="1">
    <citation type="submission" date="2009-10" db="EMBL/GenBank/DDBJ databases">
        <title>Diversity of trophic interactions inside an arsenic-rich microbial ecosystem.</title>
        <authorList>
            <person name="Bertin P.N."/>
            <person name="Heinrich-Salmeron A."/>
            <person name="Pelletier E."/>
            <person name="Goulhen-Chollet F."/>
            <person name="Arsene-Ploetze F."/>
            <person name="Gallien S."/>
            <person name="Calteau A."/>
            <person name="Vallenet D."/>
            <person name="Casiot C."/>
            <person name="Chane-Woon-Ming B."/>
            <person name="Giloteaux L."/>
            <person name="Barakat M."/>
            <person name="Bonnefoy V."/>
            <person name="Bruneel O."/>
            <person name="Chandler M."/>
            <person name="Cleiss J."/>
            <person name="Duran R."/>
            <person name="Elbaz-Poulichet F."/>
            <person name="Fonknechten N."/>
            <person name="Lauga B."/>
            <person name="Mornico D."/>
            <person name="Ortet P."/>
            <person name="Schaeffer C."/>
            <person name="Siguier P."/>
            <person name="Alexander Thil Smith A."/>
            <person name="Van Dorsselaer A."/>
            <person name="Weissenbach J."/>
            <person name="Medigue C."/>
            <person name="Le Paslier D."/>
        </authorList>
    </citation>
    <scope>NUCLEOTIDE SEQUENCE</scope>
</reference>
<evidence type="ECO:0000256" key="4">
    <source>
        <dbReference type="ARBA" id="ARBA00022723"/>
    </source>
</evidence>
<evidence type="ECO:0000256" key="6">
    <source>
        <dbReference type="ARBA" id="ARBA00023014"/>
    </source>
</evidence>
<dbReference type="GO" id="GO:0051539">
    <property type="term" value="F:4 iron, 4 sulfur cluster binding"/>
    <property type="evidence" value="ECO:0007669"/>
    <property type="project" value="UniProtKB-KW"/>
</dbReference>
<keyword evidence="8" id="KW-0560">Oxidoreductase</keyword>
<dbReference type="PANTHER" id="PTHR42989">
    <property type="entry name" value="HYDROGENASE-4 COMPONENT I"/>
    <property type="match status" value="1"/>
</dbReference>
<sequence length="140" mass="14403">MAQRRFARSLAIRHLVCGSCNGCELEMNALAAPQYDISQEGWSIVASPRHADLITVTGPMTEAMRLAARRTLDAAAEPALVVAVGDCASGEGAWCGAGSAGAGAGVELNASIVVRGCPPTPDALREGLRAAATLLDERNS</sequence>
<evidence type="ECO:0000259" key="7">
    <source>
        <dbReference type="Pfam" id="PF01058"/>
    </source>
</evidence>
<dbReference type="EC" id="1.6.99.5" evidence="8"/>
<name>E6PF65_9ZZZZ</name>
<evidence type="ECO:0000256" key="1">
    <source>
        <dbReference type="ARBA" id="ARBA00001966"/>
    </source>
</evidence>
<organism evidence="8">
    <name type="scientific">mine drainage metagenome</name>
    <dbReference type="NCBI Taxonomy" id="410659"/>
    <lineage>
        <taxon>unclassified sequences</taxon>
        <taxon>metagenomes</taxon>
        <taxon>ecological metagenomes</taxon>
    </lineage>
</organism>
<evidence type="ECO:0000256" key="3">
    <source>
        <dbReference type="ARBA" id="ARBA00022485"/>
    </source>
</evidence>
<dbReference type="Gene3D" id="3.40.50.12280">
    <property type="match status" value="1"/>
</dbReference>
<dbReference type="Pfam" id="PF01058">
    <property type="entry name" value="Oxidored_q6"/>
    <property type="match status" value="1"/>
</dbReference>